<sequence>MSFKIGEDADFREKLDTFTSAVEQLKGMKIDIPNDMLVVLILSGLPRNFEKFRYAIRSKDKTLTGKILDERKRRQSTEPAEDNNALYAGNRYDRVRQTNKNKAKPGKTHPCHICGGTNYWAAQCRNCNCNTANKVNSAVETNDNHYIEVARPDETKNVASTTRRCLDSGCTTHMCSNDDMLSDSQECAANTSSTTARAKGIPHISAVKNNGNIQLNLHNTLLVKDPRINLISVPKIT</sequence>
<dbReference type="Pfam" id="PF22936">
    <property type="entry name" value="Pol_BBD"/>
    <property type="match status" value="1"/>
</dbReference>
<name>A0A7R8UHN6_HERIL</name>
<gene>
    <name evidence="2" type="ORF">HERILL_LOCUS4011</name>
</gene>
<reference evidence="2 3" key="1">
    <citation type="submission" date="2020-11" db="EMBL/GenBank/DDBJ databases">
        <authorList>
            <person name="Wallbank WR R."/>
            <person name="Pardo Diaz C."/>
            <person name="Kozak K."/>
            <person name="Martin S."/>
            <person name="Jiggins C."/>
            <person name="Moest M."/>
            <person name="Warren A I."/>
            <person name="Generalovic N T."/>
            <person name="Byers J.R.P. K."/>
            <person name="Montejo-Kovacevich G."/>
            <person name="Yen C E."/>
        </authorList>
    </citation>
    <scope>NUCLEOTIDE SEQUENCE [LARGE SCALE GENOMIC DNA]</scope>
</reference>
<dbReference type="EMBL" id="LR899010">
    <property type="protein sequence ID" value="CAD7080875.1"/>
    <property type="molecule type" value="Genomic_DNA"/>
</dbReference>
<dbReference type="Pfam" id="PF14223">
    <property type="entry name" value="Retrotran_gag_2"/>
    <property type="match status" value="1"/>
</dbReference>
<proteinExistence type="predicted"/>
<dbReference type="Proteomes" id="UP000594454">
    <property type="component" value="Chromosome 2"/>
</dbReference>
<dbReference type="InterPro" id="IPR054722">
    <property type="entry name" value="PolX-like_BBD"/>
</dbReference>
<keyword evidence="3" id="KW-1185">Reference proteome</keyword>
<protein>
    <recommendedName>
        <fullName evidence="1">Retrovirus-related Pol polyprotein from transposon TNT 1-94-like beta-barrel domain-containing protein</fullName>
    </recommendedName>
</protein>
<evidence type="ECO:0000259" key="1">
    <source>
        <dbReference type="Pfam" id="PF22936"/>
    </source>
</evidence>
<accession>A0A7R8UHN6</accession>
<evidence type="ECO:0000313" key="2">
    <source>
        <dbReference type="EMBL" id="CAD7080875.1"/>
    </source>
</evidence>
<evidence type="ECO:0000313" key="3">
    <source>
        <dbReference type="Proteomes" id="UP000594454"/>
    </source>
</evidence>
<feature type="domain" description="Retrovirus-related Pol polyprotein from transposon TNT 1-94-like beta-barrel" evidence="1">
    <location>
        <begin position="166"/>
        <end position="236"/>
    </location>
</feature>
<dbReference type="InParanoid" id="A0A7R8UHN6"/>
<organism evidence="2 3">
    <name type="scientific">Hermetia illucens</name>
    <name type="common">Black soldier fly</name>
    <dbReference type="NCBI Taxonomy" id="343691"/>
    <lineage>
        <taxon>Eukaryota</taxon>
        <taxon>Metazoa</taxon>
        <taxon>Ecdysozoa</taxon>
        <taxon>Arthropoda</taxon>
        <taxon>Hexapoda</taxon>
        <taxon>Insecta</taxon>
        <taxon>Pterygota</taxon>
        <taxon>Neoptera</taxon>
        <taxon>Endopterygota</taxon>
        <taxon>Diptera</taxon>
        <taxon>Brachycera</taxon>
        <taxon>Stratiomyomorpha</taxon>
        <taxon>Stratiomyidae</taxon>
        <taxon>Hermetiinae</taxon>
        <taxon>Hermetia</taxon>
    </lineage>
</organism>
<dbReference type="AlphaFoldDB" id="A0A7R8UHN6"/>